<evidence type="ECO:0000313" key="2">
    <source>
        <dbReference type="Proteomes" id="UP000036923"/>
    </source>
</evidence>
<dbReference type="RefSeq" id="WP_036943054.1">
    <property type="nucleotide sequence ID" value="NZ_JQKC01000020.1"/>
</dbReference>
<keyword evidence="2" id="KW-1185">Reference proteome</keyword>
<name>A0A0L6JID3_9FIRM</name>
<gene>
    <name evidence="1" type="ORF">Bccel_0718</name>
</gene>
<sequence length="71" mass="8102">MFTYRLGTGAWTKAFTNQSGDVRQQSQSGSTVTVSYQNSGNSQGIKNFQLTETYSLVNDYLLWQMEYRPYG</sequence>
<proteinExistence type="predicted"/>
<dbReference type="AlphaFoldDB" id="A0A0L6JID3"/>
<dbReference type="EMBL" id="LGTC01000001">
    <property type="protein sequence ID" value="KNY25458.1"/>
    <property type="molecule type" value="Genomic_DNA"/>
</dbReference>
<organism evidence="1 2">
    <name type="scientific">Pseudobacteroides cellulosolvens ATCC 35603 = DSM 2933</name>
    <dbReference type="NCBI Taxonomy" id="398512"/>
    <lineage>
        <taxon>Bacteria</taxon>
        <taxon>Bacillati</taxon>
        <taxon>Bacillota</taxon>
        <taxon>Clostridia</taxon>
        <taxon>Eubacteriales</taxon>
        <taxon>Oscillospiraceae</taxon>
        <taxon>Pseudobacteroides</taxon>
    </lineage>
</organism>
<dbReference type="OrthoDB" id="9761789at2"/>
<comment type="caution">
    <text evidence="1">The sequence shown here is derived from an EMBL/GenBank/DDBJ whole genome shotgun (WGS) entry which is preliminary data.</text>
</comment>
<accession>A0A0L6JID3</accession>
<dbReference type="Proteomes" id="UP000036923">
    <property type="component" value="Unassembled WGS sequence"/>
</dbReference>
<protein>
    <submittedName>
        <fullName evidence="1">Uncharacterized protein</fullName>
    </submittedName>
</protein>
<reference evidence="2" key="1">
    <citation type="submission" date="2015-07" db="EMBL/GenBank/DDBJ databases">
        <title>Near-Complete Genome Sequence of the Cellulolytic Bacterium Bacteroides (Pseudobacteroides) cellulosolvens ATCC 35603.</title>
        <authorList>
            <person name="Dassa B."/>
            <person name="Utturkar S.M."/>
            <person name="Klingeman D.M."/>
            <person name="Hurt R.A."/>
            <person name="Keller M."/>
            <person name="Xu J."/>
            <person name="Reddy Y.H.K."/>
            <person name="Borovok I."/>
            <person name="Grinberg I.R."/>
            <person name="Lamed R."/>
            <person name="Zhivin O."/>
            <person name="Bayer E.A."/>
            <person name="Brown S.D."/>
        </authorList>
    </citation>
    <scope>NUCLEOTIDE SEQUENCE [LARGE SCALE GENOMIC DNA]</scope>
    <source>
        <strain evidence="2">DSM 2933</strain>
    </source>
</reference>
<evidence type="ECO:0000313" key="1">
    <source>
        <dbReference type="EMBL" id="KNY25458.1"/>
    </source>
</evidence>